<dbReference type="RefSeq" id="WP_028729456.1">
    <property type="nucleotide sequence ID" value="NZ_KE386763.1"/>
</dbReference>
<evidence type="ECO:0000313" key="1">
    <source>
        <dbReference type="EMBL" id="KKB50472.1"/>
    </source>
</evidence>
<sequence length="297" mass="32611">MGIKQIGHTGMAVCLLAGCLLSCRKEFTCPQQSRVEFTFDWQQLPSAAEKGEGMSLRFYASDGQVYDMESDTGSFRGSLPVGSYQVLLRNRPTPGILFRDDGRFETAEAYLPVVSRASGLVGQPDWFFSAALADCEIVERKATELTVVPKPMVHRITFRVKITDERPVESVSGQLQEVVTALNLSTGKPVPQSSGETDIPIAREKETFSGSVLVFNIVKKEETNPDEPDKNLKLNVLYTNGTNREIWLDISDELSDLGDEGGSDAEVDVDITPERVGFEVRIIEWVSGAGPDISVGK</sequence>
<dbReference type="STRING" id="1203610.HMPREF1536_04008"/>
<gene>
    <name evidence="1" type="ORF">HMPREF1536_04008</name>
</gene>
<dbReference type="Pfam" id="PF17145">
    <property type="entry name" value="DUF5119"/>
    <property type="match status" value="1"/>
</dbReference>
<evidence type="ECO:0000313" key="2">
    <source>
        <dbReference type="Proteomes" id="UP000033035"/>
    </source>
</evidence>
<protein>
    <recommendedName>
        <fullName evidence="3">DUF5119 domain-containing protein</fullName>
    </recommendedName>
</protein>
<organism evidence="1 2">
    <name type="scientific">Parabacteroides gordonii MS-1 = DSM 23371</name>
    <dbReference type="NCBI Taxonomy" id="1203610"/>
    <lineage>
        <taxon>Bacteria</taxon>
        <taxon>Pseudomonadati</taxon>
        <taxon>Bacteroidota</taxon>
        <taxon>Bacteroidia</taxon>
        <taxon>Bacteroidales</taxon>
        <taxon>Tannerellaceae</taxon>
        <taxon>Parabacteroides</taxon>
    </lineage>
</organism>
<dbReference type="AlphaFoldDB" id="A0A0F5IZ61"/>
<dbReference type="Proteomes" id="UP000033035">
    <property type="component" value="Unassembled WGS sequence"/>
</dbReference>
<dbReference type="InterPro" id="IPR033410">
    <property type="entry name" value="DUF5119"/>
</dbReference>
<keyword evidence="2" id="KW-1185">Reference proteome</keyword>
<evidence type="ECO:0008006" key="3">
    <source>
        <dbReference type="Google" id="ProtNLM"/>
    </source>
</evidence>
<name>A0A0F5IZ61_9BACT</name>
<proteinExistence type="predicted"/>
<dbReference type="PATRIC" id="fig|1203610.3.peg.4085"/>
<dbReference type="PROSITE" id="PS51257">
    <property type="entry name" value="PROKAR_LIPOPROTEIN"/>
    <property type="match status" value="1"/>
</dbReference>
<comment type="caution">
    <text evidence="1">The sequence shown here is derived from an EMBL/GenBank/DDBJ whole genome shotgun (WGS) entry which is preliminary data.</text>
</comment>
<accession>A0A0F5IZ61</accession>
<dbReference type="HOGENOM" id="CLU_933343_0_0_10"/>
<reference evidence="1 2" key="1">
    <citation type="submission" date="2013-04" db="EMBL/GenBank/DDBJ databases">
        <title>The Genome Sequence of Parabacteroides gordonii DSM 23371.</title>
        <authorList>
            <consortium name="The Broad Institute Genomics Platform"/>
            <person name="Earl A."/>
            <person name="Ward D."/>
            <person name="Feldgarden M."/>
            <person name="Gevers D."/>
            <person name="Martens E."/>
            <person name="Sakamoto M."/>
            <person name="Benno Y."/>
            <person name="Suzuki N."/>
            <person name="Matsunaga N."/>
            <person name="Koshihara K."/>
            <person name="Seki M."/>
            <person name="Komiya H."/>
            <person name="Walker B."/>
            <person name="Young S."/>
            <person name="Zeng Q."/>
            <person name="Gargeya S."/>
            <person name="Fitzgerald M."/>
            <person name="Haas B."/>
            <person name="Abouelleil A."/>
            <person name="Allen A.W."/>
            <person name="Alvarado L."/>
            <person name="Arachchi H.M."/>
            <person name="Berlin A.M."/>
            <person name="Chapman S.B."/>
            <person name="Gainer-Dewar J."/>
            <person name="Goldberg J."/>
            <person name="Griggs A."/>
            <person name="Gujja S."/>
            <person name="Hansen M."/>
            <person name="Howarth C."/>
            <person name="Imamovic A."/>
            <person name="Ireland A."/>
            <person name="Larimer J."/>
            <person name="McCowan C."/>
            <person name="Murphy C."/>
            <person name="Pearson M."/>
            <person name="Poon T.W."/>
            <person name="Priest M."/>
            <person name="Roberts A."/>
            <person name="Saif S."/>
            <person name="Shea T."/>
            <person name="Sisk P."/>
            <person name="Sykes S."/>
            <person name="Wortman J."/>
            <person name="Nusbaum C."/>
            <person name="Birren B."/>
        </authorList>
    </citation>
    <scope>NUCLEOTIDE SEQUENCE [LARGE SCALE GENOMIC DNA]</scope>
    <source>
        <strain evidence="1 2">MS-1</strain>
    </source>
</reference>
<dbReference type="EMBL" id="AQHW01000020">
    <property type="protein sequence ID" value="KKB50472.1"/>
    <property type="molecule type" value="Genomic_DNA"/>
</dbReference>